<dbReference type="InterPro" id="IPR036388">
    <property type="entry name" value="WH-like_DNA-bd_sf"/>
</dbReference>
<dbReference type="RefSeq" id="WP_229775378.1">
    <property type="nucleotide sequence ID" value="NZ_BMPD01000007.1"/>
</dbReference>
<reference evidence="1" key="1">
    <citation type="journal article" date="2014" name="Int. J. Syst. Evol. Microbiol.">
        <title>Complete genome sequence of Corynebacterium casei LMG S-19264T (=DSM 44701T), isolated from a smear-ripened cheese.</title>
        <authorList>
            <consortium name="US DOE Joint Genome Institute (JGI-PGF)"/>
            <person name="Walter F."/>
            <person name="Albersmeier A."/>
            <person name="Kalinowski J."/>
            <person name="Ruckert C."/>
        </authorList>
    </citation>
    <scope>NUCLEOTIDE SEQUENCE</scope>
    <source>
        <strain evidence="1">JCM 19018</strain>
    </source>
</reference>
<reference evidence="1" key="2">
    <citation type="submission" date="2020-09" db="EMBL/GenBank/DDBJ databases">
        <authorList>
            <person name="Sun Q."/>
            <person name="Ohkuma M."/>
        </authorList>
    </citation>
    <scope>NUCLEOTIDE SEQUENCE</scope>
    <source>
        <strain evidence="1">JCM 19018</strain>
    </source>
</reference>
<proteinExistence type="predicted"/>
<accession>A0A830EVM8</accession>
<dbReference type="EMBL" id="BMPD01000007">
    <property type="protein sequence ID" value="GGK79830.1"/>
    <property type="molecule type" value="Genomic_DNA"/>
</dbReference>
<dbReference type="SUPFAM" id="SSF46785">
    <property type="entry name" value="Winged helix' DNA-binding domain"/>
    <property type="match status" value="1"/>
</dbReference>
<dbReference type="AlphaFoldDB" id="A0A830EVM8"/>
<evidence type="ECO:0000313" key="2">
    <source>
        <dbReference type="Proteomes" id="UP000614221"/>
    </source>
</evidence>
<dbReference type="Proteomes" id="UP000614221">
    <property type="component" value="Unassembled WGS sequence"/>
</dbReference>
<organism evidence="1 2">
    <name type="scientific">Haloarcula sebkhae</name>
    <dbReference type="NCBI Taxonomy" id="932660"/>
    <lineage>
        <taxon>Archaea</taxon>
        <taxon>Methanobacteriati</taxon>
        <taxon>Methanobacteriota</taxon>
        <taxon>Stenosarchaea group</taxon>
        <taxon>Halobacteria</taxon>
        <taxon>Halobacteriales</taxon>
        <taxon>Haloarculaceae</taxon>
        <taxon>Haloarcula</taxon>
    </lineage>
</organism>
<sequence>MSDCHVRRTLSELEAEGLVEASGPTKRREMYSVTEDGRKVLTGMRDGLQRALE</sequence>
<comment type="caution">
    <text evidence="1">The sequence shown here is derived from an EMBL/GenBank/DDBJ whole genome shotgun (WGS) entry which is preliminary data.</text>
</comment>
<evidence type="ECO:0000313" key="1">
    <source>
        <dbReference type="EMBL" id="GGK79830.1"/>
    </source>
</evidence>
<protein>
    <submittedName>
        <fullName evidence="1">Uncharacterized protein</fullName>
    </submittedName>
</protein>
<gene>
    <name evidence="1" type="ORF">GCM10009067_35230</name>
</gene>
<dbReference type="InterPro" id="IPR036390">
    <property type="entry name" value="WH_DNA-bd_sf"/>
</dbReference>
<dbReference type="Gene3D" id="1.10.10.10">
    <property type="entry name" value="Winged helix-like DNA-binding domain superfamily/Winged helix DNA-binding domain"/>
    <property type="match status" value="1"/>
</dbReference>
<name>A0A830EVM8_9EURY</name>